<proteinExistence type="predicted"/>
<dbReference type="InterPro" id="IPR029063">
    <property type="entry name" value="SAM-dependent_MTases_sf"/>
</dbReference>
<dbReference type="InterPro" id="IPR013216">
    <property type="entry name" value="Methyltransf_11"/>
</dbReference>
<dbReference type="GO" id="GO:0008757">
    <property type="term" value="F:S-adenosylmethionine-dependent methyltransferase activity"/>
    <property type="evidence" value="ECO:0007669"/>
    <property type="project" value="InterPro"/>
</dbReference>
<organism evidence="2 3">
    <name type="scientific">Inhella crocodyli</name>
    <dbReference type="NCBI Taxonomy" id="2499851"/>
    <lineage>
        <taxon>Bacteria</taxon>
        <taxon>Pseudomonadati</taxon>
        <taxon>Pseudomonadota</taxon>
        <taxon>Betaproteobacteria</taxon>
        <taxon>Burkholderiales</taxon>
        <taxon>Sphaerotilaceae</taxon>
        <taxon>Inhella</taxon>
    </lineage>
</organism>
<gene>
    <name evidence="2" type="ORF">EOD73_12260</name>
</gene>
<sequence length="261" mass="28053">MATEPYSQGVAAYAALFPRPEHELAALCAAFGPGEGRCVVDLGAGLGVSALGLARAGWQVQAVEPDAEMAASLGTRLALEPALQAQVALLADSTRLPDAQADAVLCQSVLHLLPPAEQHALLTEAARLLRPGAPLWIEAPFASPLREPIPWGCVGTRALGLGRVEHHRCMEPDRDSGPEAWATAWRFEVWQGGRLLHEVARRYRWTPLHTQALARATRAAGLSGLTVWADWAARTPFDPALATYGFARCQRPSLPTERTNP</sequence>
<evidence type="ECO:0000313" key="2">
    <source>
        <dbReference type="EMBL" id="RVT84890.1"/>
    </source>
</evidence>
<evidence type="ECO:0000313" key="3">
    <source>
        <dbReference type="Proteomes" id="UP000288587"/>
    </source>
</evidence>
<reference evidence="2 3" key="1">
    <citation type="submission" date="2019-01" db="EMBL/GenBank/DDBJ databases">
        <authorList>
            <person name="Chen W.-M."/>
        </authorList>
    </citation>
    <scope>NUCLEOTIDE SEQUENCE [LARGE SCALE GENOMIC DNA]</scope>
    <source>
        <strain evidence="2 3">CCP-18</strain>
    </source>
</reference>
<dbReference type="AlphaFoldDB" id="A0A3S3T751"/>
<keyword evidence="2" id="KW-0808">Transferase</keyword>
<keyword evidence="2" id="KW-0489">Methyltransferase</keyword>
<dbReference type="OrthoDB" id="213472at2"/>
<dbReference type="SUPFAM" id="SSF53335">
    <property type="entry name" value="S-adenosyl-L-methionine-dependent methyltransferases"/>
    <property type="match status" value="1"/>
</dbReference>
<dbReference type="GO" id="GO:0032259">
    <property type="term" value="P:methylation"/>
    <property type="evidence" value="ECO:0007669"/>
    <property type="project" value="UniProtKB-KW"/>
</dbReference>
<dbReference type="RefSeq" id="WP_127683292.1">
    <property type="nucleotide sequence ID" value="NZ_SACM01000003.1"/>
</dbReference>
<dbReference type="EMBL" id="SACM01000003">
    <property type="protein sequence ID" value="RVT84890.1"/>
    <property type="molecule type" value="Genomic_DNA"/>
</dbReference>
<accession>A0A3S3T751</accession>
<comment type="caution">
    <text evidence="2">The sequence shown here is derived from an EMBL/GenBank/DDBJ whole genome shotgun (WGS) entry which is preliminary data.</text>
</comment>
<dbReference type="Pfam" id="PF08241">
    <property type="entry name" value="Methyltransf_11"/>
    <property type="match status" value="1"/>
</dbReference>
<protein>
    <submittedName>
        <fullName evidence="2">Class I SAM-dependent methyltransferase</fullName>
    </submittedName>
</protein>
<dbReference type="Proteomes" id="UP000288587">
    <property type="component" value="Unassembled WGS sequence"/>
</dbReference>
<dbReference type="CDD" id="cd02440">
    <property type="entry name" value="AdoMet_MTases"/>
    <property type="match status" value="1"/>
</dbReference>
<feature type="domain" description="Methyltransferase type 11" evidence="1">
    <location>
        <begin position="40"/>
        <end position="135"/>
    </location>
</feature>
<keyword evidence="3" id="KW-1185">Reference proteome</keyword>
<evidence type="ECO:0000259" key="1">
    <source>
        <dbReference type="Pfam" id="PF08241"/>
    </source>
</evidence>
<dbReference type="Gene3D" id="3.40.50.150">
    <property type="entry name" value="Vaccinia Virus protein VP39"/>
    <property type="match status" value="1"/>
</dbReference>
<name>A0A3S3T751_9BURK</name>